<dbReference type="PANTHER" id="PTHR30298">
    <property type="entry name" value="H REPEAT-ASSOCIATED PREDICTED TRANSPOSASE"/>
    <property type="match status" value="1"/>
</dbReference>
<evidence type="ECO:0000313" key="3">
    <source>
        <dbReference type="EMBL" id="MBS2963971.1"/>
    </source>
</evidence>
<dbReference type="Pfam" id="PF13808">
    <property type="entry name" value="DDE_Tnp_1_assoc"/>
    <property type="match status" value="1"/>
</dbReference>
<keyword evidence="4" id="KW-1185">Reference proteome</keyword>
<feature type="domain" description="H repeat-associated protein N-terminal" evidence="2">
    <location>
        <begin position="36"/>
        <end position="124"/>
    </location>
</feature>
<dbReference type="GO" id="GO:0004803">
    <property type="term" value="F:transposase activity"/>
    <property type="evidence" value="ECO:0007669"/>
    <property type="project" value="InterPro"/>
</dbReference>
<evidence type="ECO:0000313" key="4">
    <source>
        <dbReference type="Proteomes" id="UP000677913"/>
    </source>
</evidence>
<dbReference type="InterPro" id="IPR047647">
    <property type="entry name" value="ISAs1_transpos"/>
</dbReference>
<proteinExistence type="predicted"/>
<accession>A0A8J7WKH8</accession>
<dbReference type="AlphaFoldDB" id="A0A8J7WKH8"/>
<gene>
    <name evidence="3" type="ORF">KGA66_13020</name>
</gene>
<dbReference type="RefSeq" id="WP_211468173.1">
    <property type="nucleotide sequence ID" value="NZ_JAGSXH010000038.1"/>
</dbReference>
<dbReference type="GO" id="GO:0006313">
    <property type="term" value="P:DNA transposition"/>
    <property type="evidence" value="ECO:0007669"/>
    <property type="project" value="InterPro"/>
</dbReference>
<protein>
    <submittedName>
        <fullName evidence="3">ISAs1 family transposase</fullName>
    </submittedName>
</protein>
<dbReference type="NCBIfam" id="NF033564">
    <property type="entry name" value="transpos_ISAs1"/>
    <property type="match status" value="1"/>
</dbReference>
<dbReference type="InterPro" id="IPR002559">
    <property type="entry name" value="Transposase_11"/>
</dbReference>
<dbReference type="GO" id="GO:0003677">
    <property type="term" value="F:DNA binding"/>
    <property type="evidence" value="ECO:0007669"/>
    <property type="project" value="InterPro"/>
</dbReference>
<name>A0A8J7WKH8_9ACTN</name>
<dbReference type="InterPro" id="IPR032806">
    <property type="entry name" value="YbfD_N"/>
</dbReference>
<organism evidence="3 4">
    <name type="scientific">Actinocrinis puniceicyclus</name>
    <dbReference type="NCBI Taxonomy" id="977794"/>
    <lineage>
        <taxon>Bacteria</taxon>
        <taxon>Bacillati</taxon>
        <taxon>Actinomycetota</taxon>
        <taxon>Actinomycetes</taxon>
        <taxon>Catenulisporales</taxon>
        <taxon>Actinospicaceae</taxon>
        <taxon>Actinocrinis</taxon>
    </lineage>
</organism>
<reference evidence="3" key="1">
    <citation type="submission" date="2021-04" db="EMBL/GenBank/DDBJ databases">
        <title>Genome based classification of Actinospica acidithermotolerans sp. nov., an actinobacterium isolated from an Indonesian hot spring.</title>
        <authorList>
            <person name="Kusuma A.B."/>
            <person name="Putra K.E."/>
            <person name="Nafisah S."/>
            <person name="Loh J."/>
            <person name="Nouioui I."/>
            <person name="Goodfellow M."/>
        </authorList>
    </citation>
    <scope>NUCLEOTIDE SEQUENCE</scope>
    <source>
        <strain evidence="3">DSM 45618</strain>
    </source>
</reference>
<dbReference type="InterPro" id="IPR051698">
    <property type="entry name" value="Transposase_11-like"/>
</dbReference>
<dbReference type="Pfam" id="PF01609">
    <property type="entry name" value="DDE_Tnp_1"/>
    <property type="match status" value="1"/>
</dbReference>
<feature type="domain" description="Transposase IS4-like" evidence="1">
    <location>
        <begin position="148"/>
        <end position="360"/>
    </location>
</feature>
<dbReference type="EMBL" id="JAGSXH010000038">
    <property type="protein sequence ID" value="MBS2963971.1"/>
    <property type="molecule type" value="Genomic_DNA"/>
</dbReference>
<comment type="caution">
    <text evidence="3">The sequence shown here is derived from an EMBL/GenBank/DDBJ whole genome shotgun (WGS) entry which is preliminary data.</text>
</comment>
<evidence type="ECO:0000259" key="1">
    <source>
        <dbReference type="Pfam" id="PF01609"/>
    </source>
</evidence>
<evidence type="ECO:0000259" key="2">
    <source>
        <dbReference type="Pfam" id="PF13808"/>
    </source>
</evidence>
<dbReference type="Proteomes" id="UP000677913">
    <property type="component" value="Unassembled WGS sequence"/>
</dbReference>
<sequence length="408" mass="43897">MSTLSDPGAVVPAVESCPIPCASGQRGLSPACLPAFFAQVPDPRDPRGRRHALPVILALAVCAMAAGHGSQDAMAEWCADAPQELLAQVGARWEALRGRYVGPEGRTVRRVLQRVDAGVLDAVACGFTAAHTPDPDAGRPVASRPALRAIAVDGKVLRGSGATGFAAVTLLAALDHVAGTILAQRQIDSKTNEIPEARILLGGMDIAGSVITMDALHTQRETARHLHEHDAHYVFTVKANQPALLEACHRRITVQGRTNGEHHESERTRGMIRERHLTTADAAGIDFPGAKQIARIIRYTRRAGTTGRLTKEVVYVITSLPPELAGPGELAALVRGHWRIENQCHYVRDVAFGEDKSAISTGTLPRIMATLRNLVISMLRLAGETNIAKALRKHARRPELLTELLHLI</sequence>
<dbReference type="PANTHER" id="PTHR30298:SF0">
    <property type="entry name" value="PROTEIN YBFL-RELATED"/>
    <property type="match status" value="1"/>
</dbReference>